<reference evidence="2 3" key="1">
    <citation type="submission" date="2019-08" db="EMBL/GenBank/DDBJ databases">
        <title>Gluconobacter frateurii HD924 genome.</title>
        <authorList>
            <person name="Liu Y."/>
            <person name="Zhang P."/>
        </authorList>
    </citation>
    <scope>NUCLEOTIDE SEQUENCE [LARGE SCALE GENOMIC DNA]</scope>
    <source>
        <strain evidence="2 3">HD924</strain>
    </source>
</reference>
<dbReference type="KEGG" id="gti:FXF46_06485"/>
<dbReference type="InterPro" id="IPR016884">
    <property type="entry name" value="UCP028438"/>
</dbReference>
<proteinExistence type="predicted"/>
<dbReference type="Proteomes" id="UP000323560">
    <property type="component" value="Chromosome"/>
</dbReference>
<keyword evidence="1" id="KW-0472">Membrane</keyword>
<dbReference type="RefSeq" id="WP_061511023.1">
    <property type="nucleotide sequence ID" value="NZ_CP043043.1"/>
</dbReference>
<gene>
    <name evidence="2" type="ORF">FXF46_06485</name>
</gene>
<dbReference type="AlphaFoldDB" id="A0AAP9JHJ8"/>
<dbReference type="EMBL" id="CP043043">
    <property type="protein sequence ID" value="QEH95960.1"/>
    <property type="molecule type" value="Genomic_DNA"/>
</dbReference>
<keyword evidence="1" id="KW-0812">Transmembrane</keyword>
<accession>A0AAP9JHJ8</accession>
<evidence type="ECO:0000256" key="1">
    <source>
        <dbReference type="SAM" id="Phobius"/>
    </source>
</evidence>
<name>A0AAP9JHJ8_GLUTH</name>
<evidence type="ECO:0000313" key="2">
    <source>
        <dbReference type="EMBL" id="QEH95960.1"/>
    </source>
</evidence>
<sequence>MARLYDEEGLVLQATDGKALLDTGPVPGSVEDFTARLRSLLPAGWFPAPPQGLEEEKAPVLVAILTGFSTVFASIWTLMEKCRRQMRLATMSDAFLDMLAADYFGVDGLPRRASESDDDYRARIVASLVAPRNTRQAVRDALFAVTGVEPVIIEPLNAADCHAQASLASPSCGGGVGYGCAGFRYGSQSGGQFFLETALGQASDIQVIYQVIERTAASGITGWVRVEQ</sequence>
<dbReference type="PIRSF" id="PIRSF028438">
    <property type="entry name" value="UCP028438"/>
    <property type="match status" value="1"/>
</dbReference>
<feature type="transmembrane region" description="Helical" evidence="1">
    <location>
        <begin position="58"/>
        <end position="78"/>
    </location>
</feature>
<evidence type="ECO:0000313" key="3">
    <source>
        <dbReference type="Proteomes" id="UP000323560"/>
    </source>
</evidence>
<protein>
    <submittedName>
        <fullName evidence="2">Uncharacterized protein</fullName>
    </submittedName>
</protein>
<keyword evidence="1" id="KW-1133">Transmembrane helix</keyword>
<organism evidence="2 3">
    <name type="scientific">Gluconobacter thailandicus</name>
    <dbReference type="NCBI Taxonomy" id="257438"/>
    <lineage>
        <taxon>Bacteria</taxon>
        <taxon>Pseudomonadati</taxon>
        <taxon>Pseudomonadota</taxon>
        <taxon>Alphaproteobacteria</taxon>
        <taxon>Acetobacterales</taxon>
        <taxon>Acetobacteraceae</taxon>
        <taxon>Gluconobacter</taxon>
    </lineage>
</organism>